<dbReference type="Proteomes" id="UP000095395">
    <property type="component" value="Unassembled WGS sequence"/>
</dbReference>
<evidence type="ECO:0000256" key="1">
    <source>
        <dbReference type="ARBA" id="ARBA00004651"/>
    </source>
</evidence>
<dbReference type="AlphaFoldDB" id="A0A173ZM35"/>
<dbReference type="PRINTS" id="PR01837">
    <property type="entry name" value="MGTCSAPBPROT"/>
</dbReference>
<evidence type="ECO:0000256" key="2">
    <source>
        <dbReference type="ARBA" id="ARBA00009298"/>
    </source>
</evidence>
<keyword evidence="3" id="KW-1003">Cell membrane</keyword>
<evidence type="ECO:0000313" key="12">
    <source>
        <dbReference type="Proteomes" id="UP000266391"/>
    </source>
</evidence>
<reference evidence="9 11" key="1">
    <citation type="submission" date="2015-09" db="EMBL/GenBank/DDBJ databases">
        <authorList>
            <consortium name="Pathogen Informatics"/>
        </authorList>
    </citation>
    <scope>NUCLEOTIDE SEQUENCE [LARGE SCALE GENOMIC DNA]</scope>
    <source>
        <strain evidence="9 11">2789STDY5608835</strain>
    </source>
</reference>
<evidence type="ECO:0000256" key="5">
    <source>
        <dbReference type="ARBA" id="ARBA00022989"/>
    </source>
</evidence>
<dbReference type="EMBL" id="CYYR01000007">
    <property type="protein sequence ID" value="CUN76709.1"/>
    <property type="molecule type" value="Genomic_DNA"/>
</dbReference>
<evidence type="ECO:0000256" key="4">
    <source>
        <dbReference type="ARBA" id="ARBA00022692"/>
    </source>
</evidence>
<feature type="transmembrane region" description="Helical" evidence="7">
    <location>
        <begin position="77"/>
        <end position="95"/>
    </location>
</feature>
<dbReference type="PANTHER" id="PTHR33778">
    <property type="entry name" value="PROTEIN MGTC"/>
    <property type="match status" value="1"/>
</dbReference>
<accession>A0A173ZM35</accession>
<dbReference type="RefSeq" id="WP_007883670.1">
    <property type="nucleotide sequence ID" value="NZ_CBCTRZ010000009.1"/>
</dbReference>
<feature type="transmembrane region" description="Helical" evidence="7">
    <location>
        <begin position="102"/>
        <end position="120"/>
    </location>
</feature>
<gene>
    <name evidence="9" type="primary">sapB_2</name>
    <name evidence="10" type="ORF">DW813_12820</name>
    <name evidence="9" type="ORF">ERS852392_01312</name>
</gene>
<dbReference type="Pfam" id="PF02308">
    <property type="entry name" value="MgtC"/>
    <property type="match status" value="1"/>
</dbReference>
<dbReference type="InterPro" id="IPR003416">
    <property type="entry name" value="MgtC/SapB/SrpB/YhiD_fam"/>
</dbReference>
<organism evidence="9 11">
    <name type="scientific">Roseburia inulinivorans</name>
    <dbReference type="NCBI Taxonomy" id="360807"/>
    <lineage>
        <taxon>Bacteria</taxon>
        <taxon>Bacillati</taxon>
        <taxon>Bacillota</taxon>
        <taxon>Clostridia</taxon>
        <taxon>Lachnospirales</taxon>
        <taxon>Lachnospiraceae</taxon>
        <taxon>Roseburia</taxon>
    </lineage>
</organism>
<evidence type="ECO:0000313" key="9">
    <source>
        <dbReference type="EMBL" id="CUN76709.1"/>
    </source>
</evidence>
<dbReference type="PANTHER" id="PTHR33778:SF1">
    <property type="entry name" value="MAGNESIUM TRANSPORTER YHID-RELATED"/>
    <property type="match status" value="1"/>
</dbReference>
<evidence type="ECO:0000313" key="10">
    <source>
        <dbReference type="EMBL" id="RHD00909.1"/>
    </source>
</evidence>
<proteinExistence type="inferred from homology"/>
<dbReference type="GeneID" id="75161822"/>
<reference evidence="10 12" key="2">
    <citation type="submission" date="2018-08" db="EMBL/GenBank/DDBJ databases">
        <title>A genome reference for cultivated species of the human gut microbiota.</title>
        <authorList>
            <person name="Zou Y."/>
            <person name="Xue W."/>
            <person name="Luo G."/>
        </authorList>
    </citation>
    <scope>NUCLEOTIDE SEQUENCE [LARGE SCALE GENOMIC DNA]</scope>
    <source>
        <strain evidence="10 12">AM32-8LB</strain>
    </source>
</reference>
<dbReference type="InterPro" id="IPR049177">
    <property type="entry name" value="MgtC_SapB_SrpB_YhiD_N"/>
</dbReference>
<keyword evidence="4 7" id="KW-0812">Transmembrane</keyword>
<feature type="transmembrane region" description="Helical" evidence="7">
    <location>
        <begin position="13"/>
        <end position="32"/>
    </location>
</feature>
<comment type="similarity">
    <text evidence="2">Belongs to the MgtC/SapB family.</text>
</comment>
<feature type="domain" description="MgtC/SapB/SrpB/YhiD N-terminal" evidence="8">
    <location>
        <begin position="17"/>
        <end position="141"/>
    </location>
</feature>
<dbReference type="Proteomes" id="UP000266391">
    <property type="component" value="Unassembled WGS sequence"/>
</dbReference>
<comment type="subcellular location">
    <subcellularLocation>
        <location evidence="1">Cell membrane</location>
        <topology evidence="1">Multi-pass membrane protein</topology>
    </subcellularLocation>
</comment>
<evidence type="ECO:0000256" key="6">
    <source>
        <dbReference type="ARBA" id="ARBA00023136"/>
    </source>
</evidence>
<keyword evidence="5 7" id="KW-1133">Transmembrane helix</keyword>
<dbReference type="EMBL" id="QSIQ01000023">
    <property type="protein sequence ID" value="RHD00909.1"/>
    <property type="molecule type" value="Genomic_DNA"/>
</dbReference>
<dbReference type="GO" id="GO:0005886">
    <property type="term" value="C:plasma membrane"/>
    <property type="evidence" value="ECO:0007669"/>
    <property type="project" value="UniProtKB-SubCell"/>
</dbReference>
<evidence type="ECO:0000313" key="11">
    <source>
        <dbReference type="Proteomes" id="UP000095395"/>
    </source>
</evidence>
<keyword evidence="6 7" id="KW-0472">Membrane</keyword>
<feature type="transmembrane region" description="Helical" evidence="7">
    <location>
        <begin position="44"/>
        <end position="61"/>
    </location>
</feature>
<evidence type="ECO:0000259" key="8">
    <source>
        <dbReference type="Pfam" id="PF02308"/>
    </source>
</evidence>
<sequence length="227" mass="24936">MSQVLFDNKNIEYGVRLLVACICGAIIGVERYKRSKGAGIRTHMLVALGAALFTIISKYGFEDVVCLENIQADAARVASNIVTGVSFLGAGLIFVRGDKVQGLTTAAGIWVTAAVGLTIGCGMYTTGFFCACFILVTQIIFHHGFFKGMENYSHSRVVISVENNDEILLKLKQLFQNKRITIEESHVKRHRNAVLTYTMDISMPVGILPLDVLKIMQECKEIKSIGL</sequence>
<name>A0A173ZM35_9FIRM</name>
<evidence type="ECO:0000256" key="7">
    <source>
        <dbReference type="SAM" id="Phobius"/>
    </source>
</evidence>
<evidence type="ECO:0000256" key="3">
    <source>
        <dbReference type="ARBA" id="ARBA00022475"/>
    </source>
</evidence>
<protein>
    <submittedName>
        <fullName evidence="10">MgtC/SapB family protein</fullName>
    </submittedName>
    <submittedName>
        <fullName evidence="9">Putative Mg(2+) transport ATPase</fullName>
    </submittedName>
</protein>